<dbReference type="InterPro" id="IPR055377">
    <property type="entry name" value="GH3_M"/>
</dbReference>
<dbReference type="InterPro" id="IPR004993">
    <property type="entry name" value="GH3"/>
</dbReference>
<sequence>MIWLLGSVALLVTAAATLCVLVDFLRRPRSNSLSLRNQLAIYGIQRCVGVFGAYQGRKMERDSRRFMEVQHALISTILRTGERTRYGRDHGLARMRSLSEFRARHPVTEYGHYAAYVQAVEAGEETAMFGDDEVYLFATSSGTTGSSKHLPMGRQQLRRIMRNIAPLMATTQAQYSGGAIAPVLVVTSRVKPSLSTSGKRICSLSPVLQESPLASLQSVTPPCVTEVETEWAACYLGLLFALAEPELHALFTSFIFVFLRLMDVLEEQWPRLLSELAAGRIEDHLSLPEPLLRRINEHLTPAPDRARELEPMFTQGFDRIIPRLWPRLRFLQAARSGLASDMYLTLARRYIGDLPVLDMAYCSSEAWLGISADPSAAEVPFTLTADSCLYEFLPVSHEGEHAQATSNPIPDGSDAGEGPNDSRLRRRGDASSVTRTHNVQEHNKETDDPRRTTTDRGESHDTADGGEDLRHRLLLANELRVGEDYELVVTTRSGLYRYRQGDVVRICRFHNRAPVVQLLYRTGTNLNIHGVNISGLALYSALRAAAERWPGRTLLEFGTAESALDGSRAGLPPHHLMFVELCGPRLTEAEAALLDTCLQSLSEGYALKRKEGAIGAIQLLQMEPGVFLKLRDNMAARGQAHWSQLKRLHILRRAEDVEFLMKHVLPPIE</sequence>
<dbReference type="InterPro" id="IPR055378">
    <property type="entry name" value="GH3_C"/>
</dbReference>
<dbReference type="OrthoDB" id="10004661at2759"/>
<organism evidence="4 5">
    <name type="scientific">Amphibalanus amphitrite</name>
    <name type="common">Striped barnacle</name>
    <name type="synonym">Balanus amphitrite</name>
    <dbReference type="NCBI Taxonomy" id="1232801"/>
    <lineage>
        <taxon>Eukaryota</taxon>
        <taxon>Metazoa</taxon>
        <taxon>Ecdysozoa</taxon>
        <taxon>Arthropoda</taxon>
        <taxon>Crustacea</taxon>
        <taxon>Multicrustacea</taxon>
        <taxon>Cirripedia</taxon>
        <taxon>Thoracica</taxon>
        <taxon>Thoracicalcarea</taxon>
        <taxon>Balanomorpha</taxon>
        <taxon>Balanoidea</taxon>
        <taxon>Balanidae</taxon>
        <taxon>Amphibalaninae</taxon>
        <taxon>Amphibalanus</taxon>
    </lineage>
</organism>
<feature type="region of interest" description="Disordered" evidence="1">
    <location>
        <begin position="399"/>
        <end position="469"/>
    </location>
</feature>
<reference evidence="4 5" key="1">
    <citation type="submission" date="2019-07" db="EMBL/GenBank/DDBJ databases">
        <title>Draft genome assembly of a fouling barnacle, Amphibalanus amphitrite (Darwin, 1854): The first reference genome for Thecostraca.</title>
        <authorList>
            <person name="Kim W."/>
        </authorList>
    </citation>
    <scope>NUCLEOTIDE SEQUENCE [LARGE SCALE GENOMIC DNA]</scope>
    <source>
        <strain evidence="4">SNU_AA5</strain>
        <tissue evidence="4">Soma without cirri and trophi</tissue>
    </source>
</reference>
<evidence type="ECO:0000313" key="4">
    <source>
        <dbReference type="EMBL" id="KAF0303727.1"/>
    </source>
</evidence>
<dbReference type="GO" id="GO:0016881">
    <property type="term" value="F:acid-amino acid ligase activity"/>
    <property type="evidence" value="ECO:0007669"/>
    <property type="project" value="TreeGrafter"/>
</dbReference>
<dbReference type="Proteomes" id="UP000440578">
    <property type="component" value="Unassembled WGS sequence"/>
</dbReference>
<dbReference type="Pfam" id="PF03321">
    <property type="entry name" value="GH3"/>
    <property type="match status" value="1"/>
</dbReference>
<feature type="compositionally biased region" description="Basic and acidic residues" evidence="1">
    <location>
        <begin position="420"/>
        <end position="429"/>
    </location>
</feature>
<dbReference type="Pfam" id="PF23571">
    <property type="entry name" value="GH3_M"/>
    <property type="match status" value="1"/>
</dbReference>
<evidence type="ECO:0000259" key="2">
    <source>
        <dbReference type="Pfam" id="PF23571"/>
    </source>
</evidence>
<name>A0A6A4W7J4_AMPAM</name>
<feature type="domain" description="GH3 middle" evidence="2">
    <location>
        <begin position="469"/>
        <end position="521"/>
    </location>
</feature>
<feature type="domain" description="GH3 C-terminal" evidence="3">
    <location>
        <begin position="539"/>
        <end position="652"/>
    </location>
</feature>
<gene>
    <name evidence="4" type="primary">GH3.5_1</name>
    <name evidence="4" type="ORF">FJT64_024375</name>
</gene>
<evidence type="ECO:0000256" key="1">
    <source>
        <dbReference type="SAM" id="MobiDB-lite"/>
    </source>
</evidence>
<evidence type="ECO:0000313" key="5">
    <source>
        <dbReference type="Proteomes" id="UP000440578"/>
    </source>
</evidence>
<comment type="caution">
    <text evidence="4">The sequence shown here is derived from an EMBL/GenBank/DDBJ whole genome shotgun (WGS) entry which is preliminary data.</text>
</comment>
<evidence type="ECO:0000259" key="3">
    <source>
        <dbReference type="Pfam" id="PF23572"/>
    </source>
</evidence>
<proteinExistence type="predicted"/>
<feature type="compositionally biased region" description="Basic and acidic residues" evidence="1">
    <location>
        <begin position="438"/>
        <end position="469"/>
    </location>
</feature>
<dbReference type="GO" id="GO:0005737">
    <property type="term" value="C:cytoplasm"/>
    <property type="evidence" value="ECO:0007669"/>
    <property type="project" value="TreeGrafter"/>
</dbReference>
<dbReference type="PANTHER" id="PTHR31901">
    <property type="entry name" value="GH3 DOMAIN-CONTAINING PROTEIN"/>
    <property type="match status" value="1"/>
</dbReference>
<keyword evidence="5" id="KW-1185">Reference proteome</keyword>
<accession>A0A6A4W7J4</accession>
<dbReference type="AlphaFoldDB" id="A0A6A4W7J4"/>
<dbReference type="Pfam" id="PF23572">
    <property type="entry name" value="GH3_C"/>
    <property type="match status" value="1"/>
</dbReference>
<dbReference type="EMBL" id="VIIS01000921">
    <property type="protein sequence ID" value="KAF0303727.1"/>
    <property type="molecule type" value="Genomic_DNA"/>
</dbReference>
<protein>
    <submittedName>
        <fullName evidence="4">Indole-3-acetic acid-amido synthetase GH3.5</fullName>
    </submittedName>
</protein>
<dbReference type="PANTHER" id="PTHR31901:SF9">
    <property type="entry name" value="GH3 DOMAIN-CONTAINING PROTEIN"/>
    <property type="match status" value="1"/>
</dbReference>